<evidence type="ECO:0000313" key="1">
    <source>
        <dbReference type="EMBL" id="SVE37936.1"/>
    </source>
</evidence>
<protein>
    <submittedName>
        <fullName evidence="1">Uncharacterized protein</fullName>
    </submittedName>
</protein>
<accession>A0A383D058</accession>
<organism evidence="1">
    <name type="scientific">marine metagenome</name>
    <dbReference type="NCBI Taxonomy" id="408172"/>
    <lineage>
        <taxon>unclassified sequences</taxon>
        <taxon>metagenomes</taxon>
        <taxon>ecological metagenomes</taxon>
    </lineage>
</organism>
<name>A0A383D058_9ZZZZ</name>
<dbReference type="AlphaFoldDB" id="A0A383D058"/>
<sequence>METKFYKSLRYDSFQYGSGDIVYTTLDKRLHLYEVVDSALHSENYVREKSNHQKKSTFINVQGKKI</sequence>
<reference evidence="1" key="1">
    <citation type="submission" date="2018-05" db="EMBL/GenBank/DDBJ databases">
        <authorList>
            <person name="Lanie J.A."/>
            <person name="Ng W.-L."/>
            <person name="Kazmierczak K.M."/>
            <person name="Andrzejewski T.M."/>
            <person name="Davidsen T.M."/>
            <person name="Wayne K.J."/>
            <person name="Tettelin H."/>
            <person name="Glass J.I."/>
            <person name="Rusch D."/>
            <person name="Podicherti R."/>
            <person name="Tsui H.-C.T."/>
            <person name="Winkler M.E."/>
        </authorList>
    </citation>
    <scope>NUCLEOTIDE SEQUENCE</scope>
</reference>
<dbReference type="EMBL" id="UINC01213248">
    <property type="protein sequence ID" value="SVE37936.1"/>
    <property type="molecule type" value="Genomic_DNA"/>
</dbReference>
<gene>
    <name evidence="1" type="ORF">METZ01_LOCUS490790</name>
</gene>
<proteinExistence type="predicted"/>